<dbReference type="InterPro" id="IPR011006">
    <property type="entry name" value="CheY-like_superfamily"/>
</dbReference>
<feature type="modified residue" description="4-aspartylphosphate" evidence="4">
    <location>
        <position position="53"/>
    </location>
</feature>
<dbReference type="SMART" id="SM00448">
    <property type="entry name" value="REC"/>
    <property type="match status" value="1"/>
</dbReference>
<evidence type="ECO:0000259" key="6">
    <source>
        <dbReference type="PROSITE" id="PS50110"/>
    </source>
</evidence>
<dbReference type="InterPro" id="IPR018060">
    <property type="entry name" value="HTH_AraC"/>
</dbReference>
<dbReference type="Pfam" id="PF12833">
    <property type="entry name" value="HTH_18"/>
    <property type="match status" value="1"/>
</dbReference>
<evidence type="ECO:0000259" key="5">
    <source>
        <dbReference type="PROSITE" id="PS01124"/>
    </source>
</evidence>
<comment type="caution">
    <text evidence="7">The sequence shown here is derived from an EMBL/GenBank/DDBJ whole genome shotgun (WGS) entry which is preliminary data.</text>
</comment>
<dbReference type="AlphaFoldDB" id="A0A229ULK0"/>
<evidence type="ECO:0000313" key="8">
    <source>
        <dbReference type="Proteomes" id="UP000215509"/>
    </source>
</evidence>
<dbReference type="SUPFAM" id="SSF46689">
    <property type="entry name" value="Homeodomain-like"/>
    <property type="match status" value="2"/>
</dbReference>
<dbReference type="PROSITE" id="PS01124">
    <property type="entry name" value="HTH_ARAC_FAMILY_2"/>
    <property type="match status" value="1"/>
</dbReference>
<evidence type="ECO:0000313" key="7">
    <source>
        <dbReference type="EMBL" id="OXM83779.1"/>
    </source>
</evidence>
<dbReference type="InterPro" id="IPR001789">
    <property type="entry name" value="Sig_transdc_resp-reg_receiver"/>
</dbReference>
<dbReference type="Gene3D" id="1.10.10.60">
    <property type="entry name" value="Homeodomain-like"/>
    <property type="match status" value="2"/>
</dbReference>
<evidence type="ECO:0000256" key="1">
    <source>
        <dbReference type="ARBA" id="ARBA00023015"/>
    </source>
</evidence>
<dbReference type="GO" id="GO:0000160">
    <property type="term" value="P:phosphorelay signal transduction system"/>
    <property type="evidence" value="ECO:0007669"/>
    <property type="project" value="InterPro"/>
</dbReference>
<protein>
    <recommendedName>
        <fullName evidence="9">DNA-binding response regulator</fullName>
    </recommendedName>
</protein>
<dbReference type="SUPFAM" id="SSF52172">
    <property type="entry name" value="CheY-like"/>
    <property type="match status" value="1"/>
</dbReference>
<feature type="domain" description="HTH araC/xylS-type" evidence="5">
    <location>
        <begin position="406"/>
        <end position="504"/>
    </location>
</feature>
<dbReference type="PANTHER" id="PTHR43280:SF35">
    <property type="entry name" value="RESPONSE REGULATOR"/>
    <property type="match status" value="1"/>
</dbReference>
<keyword evidence="3" id="KW-0804">Transcription</keyword>
<dbReference type="CDD" id="cd17536">
    <property type="entry name" value="REC_YesN-like"/>
    <property type="match status" value="1"/>
</dbReference>
<dbReference type="PROSITE" id="PS00041">
    <property type="entry name" value="HTH_ARAC_FAMILY_1"/>
    <property type="match status" value="1"/>
</dbReference>
<dbReference type="OrthoDB" id="2500628at2"/>
<keyword evidence="4" id="KW-0597">Phosphoprotein</keyword>
<name>A0A229ULK0_9BACL</name>
<gene>
    <name evidence="7" type="ORF">CF651_23820</name>
</gene>
<keyword evidence="8" id="KW-1185">Reference proteome</keyword>
<evidence type="ECO:0008006" key="9">
    <source>
        <dbReference type="Google" id="ProtNLM"/>
    </source>
</evidence>
<dbReference type="GO" id="GO:0043565">
    <property type="term" value="F:sequence-specific DNA binding"/>
    <property type="evidence" value="ECO:0007669"/>
    <property type="project" value="InterPro"/>
</dbReference>
<dbReference type="InterPro" id="IPR009057">
    <property type="entry name" value="Homeodomain-like_sf"/>
</dbReference>
<evidence type="ECO:0000256" key="4">
    <source>
        <dbReference type="PROSITE-ProRule" id="PRU00169"/>
    </source>
</evidence>
<dbReference type="PANTHER" id="PTHR43280">
    <property type="entry name" value="ARAC-FAMILY TRANSCRIPTIONAL REGULATOR"/>
    <property type="match status" value="1"/>
</dbReference>
<evidence type="ECO:0000256" key="3">
    <source>
        <dbReference type="ARBA" id="ARBA00023163"/>
    </source>
</evidence>
<dbReference type="InterPro" id="IPR018062">
    <property type="entry name" value="HTH_AraC-typ_CS"/>
</dbReference>
<dbReference type="GO" id="GO:0003700">
    <property type="term" value="F:DNA-binding transcription factor activity"/>
    <property type="evidence" value="ECO:0007669"/>
    <property type="project" value="InterPro"/>
</dbReference>
<dbReference type="SMART" id="SM00342">
    <property type="entry name" value="HTH_ARAC"/>
    <property type="match status" value="1"/>
</dbReference>
<feature type="domain" description="Response regulatory" evidence="6">
    <location>
        <begin position="2"/>
        <end position="118"/>
    </location>
</feature>
<proteinExistence type="predicted"/>
<dbReference type="RefSeq" id="WP_094017390.1">
    <property type="nucleotide sequence ID" value="NZ_NMQW01000038.1"/>
</dbReference>
<reference evidence="7 8" key="1">
    <citation type="submission" date="2017-07" db="EMBL/GenBank/DDBJ databases">
        <title>Genome sequencing and assembly of Paenibacillus rigui.</title>
        <authorList>
            <person name="Mayilraj S."/>
        </authorList>
    </citation>
    <scope>NUCLEOTIDE SEQUENCE [LARGE SCALE GENOMIC DNA]</scope>
    <source>
        <strain evidence="7 8">JCM 16352</strain>
    </source>
</reference>
<organism evidence="7 8">
    <name type="scientific">Paenibacillus rigui</name>
    <dbReference type="NCBI Taxonomy" id="554312"/>
    <lineage>
        <taxon>Bacteria</taxon>
        <taxon>Bacillati</taxon>
        <taxon>Bacillota</taxon>
        <taxon>Bacilli</taxon>
        <taxon>Bacillales</taxon>
        <taxon>Paenibacillaceae</taxon>
        <taxon>Paenibacillus</taxon>
    </lineage>
</organism>
<keyword evidence="1" id="KW-0805">Transcription regulation</keyword>
<dbReference type="EMBL" id="NMQW01000038">
    <property type="protein sequence ID" value="OXM83779.1"/>
    <property type="molecule type" value="Genomic_DNA"/>
</dbReference>
<dbReference type="PROSITE" id="PS50110">
    <property type="entry name" value="RESPONSE_REGULATORY"/>
    <property type="match status" value="1"/>
</dbReference>
<accession>A0A229ULK0</accession>
<dbReference type="Gene3D" id="3.40.50.2300">
    <property type="match status" value="1"/>
</dbReference>
<keyword evidence="2" id="KW-0238">DNA-binding</keyword>
<sequence length="509" mass="58262">MNIYVVEDERWALAELKELLSCYEPEHRVFAFENGDDAWAAVAEHRPHLVVTDINMPGMDGLELIEQLYRLDAAVKCIILSVHDQFEYARQGMQFGVADYLLKPVKKEALFQAVSKAIRQIESERKQREAFLNSSLAQMLLAADEGLEEASAFREVNDRMWGMVLLYLERGQQSKGWNERSGCLDELKLQLADAVCAGASVHNVDVDYRQKVILIPLASEAQAGGLLNVLSGYYHHKLKQLPITAHMGFAVKRERESLSAAFSRLKQQLMEKATFGQTSYLSPASTQQDAELGDIWDKVRVMELHYKKGDMAKGQIVLQHILAELDRKRISKRQLRLFVQDLLFSLKYNLLVSKTGMVRLNDLQEDLRMLDGCTGYEELFEWLKELMLAFYCEQEPKELNPKGLIPVLLQHIHKHYQDNISLQQFAADHHVSLGYLSRMFKSQTGTTFSDYIAGYRIRKAKELLSEGVDRLQEVSLLVGYEDTKHFSALFKKIVGETPIMYARKHSLPK</sequence>
<evidence type="ECO:0000256" key="2">
    <source>
        <dbReference type="ARBA" id="ARBA00023125"/>
    </source>
</evidence>
<dbReference type="Pfam" id="PF00072">
    <property type="entry name" value="Response_reg"/>
    <property type="match status" value="1"/>
</dbReference>
<dbReference type="Proteomes" id="UP000215509">
    <property type="component" value="Unassembled WGS sequence"/>
</dbReference>